<comment type="caution">
    <text evidence="2">The sequence shown here is derived from an EMBL/GenBank/DDBJ whole genome shotgun (WGS) entry which is preliminary data.</text>
</comment>
<reference evidence="2" key="1">
    <citation type="submission" date="2021-01" db="EMBL/GenBank/DDBJ databases">
        <title>Whole genome shotgun sequence of Planotetraspora silvatica NBRC 100141.</title>
        <authorList>
            <person name="Komaki H."/>
            <person name="Tamura T."/>
        </authorList>
    </citation>
    <scope>NUCLEOTIDE SEQUENCE</scope>
    <source>
        <strain evidence="2">NBRC 100141</strain>
    </source>
</reference>
<gene>
    <name evidence="2" type="ORF">Psi02_67480</name>
</gene>
<protein>
    <recommendedName>
        <fullName evidence="4">Biopolymer transporter Tol</fullName>
    </recommendedName>
</protein>
<dbReference type="Pfam" id="PF07676">
    <property type="entry name" value="PD40"/>
    <property type="match status" value="3"/>
</dbReference>
<evidence type="ECO:0000313" key="3">
    <source>
        <dbReference type="Proteomes" id="UP000644610"/>
    </source>
</evidence>
<comment type="similarity">
    <text evidence="1">Belongs to the TolB family.</text>
</comment>
<dbReference type="AlphaFoldDB" id="A0A8J3UXP7"/>
<sequence length="309" mass="33940">MDRYLLPGQSAELYVLDVNTGDRRLVYRSSDVLFEAPNWSSDGQWLVINADGLLFRLPVSGGTELEQIDLGGVPPINNDHVLSPDAATVYVSAEDGHIYAVPMTGGRPRRVTNDHGPDFAHYLHGISPDGTSLAYIGLQRRGDRQPITNVYLIPVTGGADQQLTDDGFPDDGSEFGPDGRWIYFNSERAASAPGHAQLFRMTSDGSTTEQLTSDERVNWFPHPSPDGTRIAYISFPPGTLGHPPNVDVIVRMLDHDGIRDLTHLFGGQGTMNVPSWDPTGNSIAYVAYPFGQRLEHPDKMTIRLSEIDL</sequence>
<dbReference type="InterPro" id="IPR011659">
    <property type="entry name" value="WD40"/>
</dbReference>
<keyword evidence="3" id="KW-1185">Reference proteome</keyword>
<name>A0A8J3UXP7_9ACTN</name>
<dbReference type="InterPro" id="IPR011042">
    <property type="entry name" value="6-blade_b-propeller_TolB-like"/>
</dbReference>
<evidence type="ECO:0000256" key="1">
    <source>
        <dbReference type="ARBA" id="ARBA00009820"/>
    </source>
</evidence>
<organism evidence="2 3">
    <name type="scientific">Planotetraspora silvatica</name>
    <dbReference type="NCBI Taxonomy" id="234614"/>
    <lineage>
        <taxon>Bacteria</taxon>
        <taxon>Bacillati</taxon>
        <taxon>Actinomycetota</taxon>
        <taxon>Actinomycetes</taxon>
        <taxon>Streptosporangiales</taxon>
        <taxon>Streptosporangiaceae</taxon>
        <taxon>Planotetraspora</taxon>
    </lineage>
</organism>
<dbReference type="Proteomes" id="UP000644610">
    <property type="component" value="Unassembled WGS sequence"/>
</dbReference>
<proteinExistence type="inferred from homology"/>
<evidence type="ECO:0008006" key="4">
    <source>
        <dbReference type="Google" id="ProtNLM"/>
    </source>
</evidence>
<dbReference type="PANTHER" id="PTHR36842:SF1">
    <property type="entry name" value="PROTEIN TOLB"/>
    <property type="match status" value="1"/>
</dbReference>
<dbReference type="Gene3D" id="2.120.10.30">
    <property type="entry name" value="TolB, C-terminal domain"/>
    <property type="match status" value="1"/>
</dbReference>
<dbReference type="SUPFAM" id="SSF82171">
    <property type="entry name" value="DPP6 N-terminal domain-like"/>
    <property type="match status" value="1"/>
</dbReference>
<evidence type="ECO:0000313" key="2">
    <source>
        <dbReference type="EMBL" id="GII50324.1"/>
    </source>
</evidence>
<dbReference type="EMBL" id="BOOQ01000050">
    <property type="protein sequence ID" value="GII50324.1"/>
    <property type="molecule type" value="Genomic_DNA"/>
</dbReference>
<accession>A0A8J3UXP7</accession>
<dbReference type="PANTHER" id="PTHR36842">
    <property type="entry name" value="PROTEIN TOLB HOMOLOG"/>
    <property type="match status" value="1"/>
</dbReference>